<protein>
    <submittedName>
        <fullName evidence="2">Uncharacterized protein</fullName>
    </submittedName>
</protein>
<evidence type="ECO:0000313" key="3">
    <source>
        <dbReference type="Proteomes" id="UP001235840"/>
    </source>
</evidence>
<name>A0ABT9W0X3_9BACI</name>
<evidence type="ECO:0000256" key="1">
    <source>
        <dbReference type="SAM" id="MobiDB-lite"/>
    </source>
</evidence>
<gene>
    <name evidence="2" type="ORF">J2S11_002815</name>
</gene>
<feature type="compositionally biased region" description="Polar residues" evidence="1">
    <location>
        <begin position="24"/>
        <end position="37"/>
    </location>
</feature>
<reference evidence="2 3" key="1">
    <citation type="submission" date="2023-07" db="EMBL/GenBank/DDBJ databases">
        <title>Genomic Encyclopedia of Type Strains, Phase IV (KMG-IV): sequencing the most valuable type-strain genomes for metagenomic binning, comparative biology and taxonomic classification.</title>
        <authorList>
            <person name="Goeker M."/>
        </authorList>
    </citation>
    <scope>NUCLEOTIDE SEQUENCE [LARGE SCALE GENOMIC DNA]</scope>
    <source>
        <strain evidence="2 3">DSM 12751</strain>
    </source>
</reference>
<sequence>MDWLEDGRNLSNFADTIKSEKQGENTFTPLTGSIDTG</sequence>
<dbReference type="Proteomes" id="UP001235840">
    <property type="component" value="Unassembled WGS sequence"/>
</dbReference>
<dbReference type="EMBL" id="JAUSTY010000011">
    <property type="protein sequence ID" value="MDQ0166899.1"/>
    <property type="molecule type" value="Genomic_DNA"/>
</dbReference>
<accession>A0ABT9W0X3</accession>
<keyword evidence="3" id="KW-1185">Reference proteome</keyword>
<comment type="caution">
    <text evidence="2">The sequence shown here is derived from an EMBL/GenBank/DDBJ whole genome shotgun (WGS) entry which is preliminary data.</text>
</comment>
<organism evidence="2 3">
    <name type="scientific">Caldalkalibacillus horti</name>
    <dbReference type="NCBI Taxonomy" id="77523"/>
    <lineage>
        <taxon>Bacteria</taxon>
        <taxon>Bacillati</taxon>
        <taxon>Bacillota</taxon>
        <taxon>Bacilli</taxon>
        <taxon>Bacillales</taxon>
        <taxon>Bacillaceae</taxon>
        <taxon>Caldalkalibacillus</taxon>
    </lineage>
</organism>
<proteinExistence type="predicted"/>
<feature type="region of interest" description="Disordered" evidence="1">
    <location>
        <begin position="15"/>
        <end position="37"/>
    </location>
</feature>
<evidence type="ECO:0000313" key="2">
    <source>
        <dbReference type="EMBL" id="MDQ0166899.1"/>
    </source>
</evidence>